<keyword evidence="1" id="KW-0472">Membrane</keyword>
<dbReference type="GO" id="GO:0016020">
    <property type="term" value="C:membrane"/>
    <property type="evidence" value="ECO:0007669"/>
    <property type="project" value="InterPro"/>
</dbReference>
<proteinExistence type="predicted"/>
<dbReference type="PANTHER" id="PTHR34220">
    <property type="entry name" value="SENSOR HISTIDINE KINASE YPDA"/>
    <property type="match status" value="1"/>
</dbReference>
<dbReference type="InterPro" id="IPR010559">
    <property type="entry name" value="Sig_transdc_His_kin_internal"/>
</dbReference>
<accession>A0A972VZM3</accession>
<dbReference type="InterPro" id="IPR050640">
    <property type="entry name" value="Bact_2-comp_sensor_kinase"/>
</dbReference>
<dbReference type="SUPFAM" id="SSF55874">
    <property type="entry name" value="ATPase domain of HSP90 chaperone/DNA topoisomerase II/histidine kinase"/>
    <property type="match status" value="1"/>
</dbReference>
<dbReference type="AlphaFoldDB" id="A0A972VZM3"/>
<keyword evidence="3" id="KW-0808">Transferase</keyword>
<reference evidence="3" key="1">
    <citation type="submission" date="2020-05" db="EMBL/GenBank/DDBJ databases">
        <title>Sulfur intermediates as new biogeochemical hubs in an aquatic model microbial ecosystem.</title>
        <authorList>
            <person name="Vigneron A."/>
        </authorList>
    </citation>
    <scope>NUCLEOTIDE SEQUENCE</scope>
    <source>
        <strain evidence="3">Bin.250</strain>
    </source>
</reference>
<dbReference type="GO" id="GO:0000155">
    <property type="term" value="F:phosphorelay sensor kinase activity"/>
    <property type="evidence" value="ECO:0007669"/>
    <property type="project" value="InterPro"/>
</dbReference>
<organism evidence="3 4">
    <name type="scientific">SAR86 cluster bacterium</name>
    <dbReference type="NCBI Taxonomy" id="2030880"/>
    <lineage>
        <taxon>Bacteria</taxon>
        <taxon>Pseudomonadati</taxon>
        <taxon>Pseudomonadota</taxon>
        <taxon>Gammaproteobacteria</taxon>
        <taxon>SAR86 cluster</taxon>
    </lineage>
</organism>
<protein>
    <submittedName>
        <fullName evidence="3">Histidine kinase</fullName>
    </submittedName>
</protein>
<keyword evidence="3" id="KW-0418">Kinase</keyword>
<gene>
    <name evidence="3" type="ORF">HQ497_09575</name>
</gene>
<dbReference type="Gene3D" id="3.30.565.10">
    <property type="entry name" value="Histidine kinase-like ATPase, C-terminal domain"/>
    <property type="match status" value="1"/>
</dbReference>
<feature type="domain" description="Signal transduction histidine kinase internal region" evidence="2">
    <location>
        <begin position="57"/>
        <end position="135"/>
    </location>
</feature>
<evidence type="ECO:0000313" key="3">
    <source>
        <dbReference type="EMBL" id="NQV65602.1"/>
    </source>
</evidence>
<dbReference type="Pfam" id="PF06580">
    <property type="entry name" value="His_kinase"/>
    <property type="match status" value="1"/>
</dbReference>
<evidence type="ECO:0000256" key="1">
    <source>
        <dbReference type="SAM" id="Phobius"/>
    </source>
</evidence>
<name>A0A972VZM3_9GAMM</name>
<dbReference type="Proteomes" id="UP000754644">
    <property type="component" value="Unassembled WGS sequence"/>
</dbReference>
<keyword evidence="1" id="KW-1133">Transmembrane helix</keyword>
<feature type="transmembrane region" description="Helical" evidence="1">
    <location>
        <begin position="22"/>
        <end position="41"/>
    </location>
</feature>
<comment type="caution">
    <text evidence="3">The sequence shown here is derived from an EMBL/GenBank/DDBJ whole genome shotgun (WGS) entry which is preliminary data.</text>
</comment>
<dbReference type="PANTHER" id="PTHR34220:SF7">
    <property type="entry name" value="SENSOR HISTIDINE KINASE YPDA"/>
    <property type="match status" value="1"/>
</dbReference>
<feature type="non-terminal residue" evidence="3">
    <location>
        <position position="1"/>
    </location>
</feature>
<dbReference type="InterPro" id="IPR036890">
    <property type="entry name" value="HATPase_C_sf"/>
</dbReference>
<evidence type="ECO:0000259" key="2">
    <source>
        <dbReference type="Pfam" id="PF06580"/>
    </source>
</evidence>
<dbReference type="EMBL" id="JABMOJ010000355">
    <property type="protein sequence ID" value="NQV65602.1"/>
    <property type="molecule type" value="Genomic_DNA"/>
</dbReference>
<evidence type="ECO:0000313" key="4">
    <source>
        <dbReference type="Proteomes" id="UP000754644"/>
    </source>
</evidence>
<sequence>ILGEWITMLPDVPWDLEQTGNVSRNLIVAAVMTGIAFRYFFLQHQLRRQEQAELNSRIQALQSRIRPHFLFNSMNIIASLISVDPDTAEEVVEDLSVLFRASLNQSSDQPVLLAEELALCQKYVHIESLRLDERLRVNWHINVDPQTVKIPLLTLQPLLENAIYHGIQPLPEGGIVEVVIDRYDNKLVASISNPLSDAIQTPLQGNRMALDNIRRRLEAIYGAGASIVSRKDEGSFNTTISYPLADDGDRRNRRRRE</sequence>
<keyword evidence="1" id="KW-0812">Transmembrane</keyword>